<name>A0A6B0V373_IXORI</name>
<sequence length="195" mass="21795">MLRIFSAVTICTILATQMPSKALSAGLADRLFKFFQDLKEGDVVYTTKASYPQRQSRVDCVMRTKTVSDNTVARLCMQTNINSRRLPPFPMKLSYRRTSNGDVVTEGLSSGPRNTLTIHYVGDTCVVYSVKGLKALAPKGRACGIWRKGFGYHVPNDNECQGKATEACGSVWRTISTYEKCIRVPIPQCKYYQDT</sequence>
<proteinExistence type="predicted"/>
<dbReference type="EMBL" id="GIFC01013695">
    <property type="protein sequence ID" value="MXU95778.1"/>
    <property type="molecule type" value="Transcribed_RNA"/>
</dbReference>
<dbReference type="AlphaFoldDB" id="A0A6B0V373"/>
<reference evidence="1" key="1">
    <citation type="submission" date="2019-12" db="EMBL/GenBank/DDBJ databases">
        <title>An insight into the sialome of adult female Ixodes ricinus ticks feeding for 6 days.</title>
        <authorList>
            <person name="Perner J."/>
            <person name="Ribeiro J.M.C."/>
        </authorList>
    </citation>
    <scope>NUCLEOTIDE SEQUENCE</scope>
    <source>
        <strain evidence="1">Semi-engorged</strain>
        <tissue evidence="1">Salivary glands</tissue>
    </source>
</reference>
<accession>A0A6B0V373</accession>
<organism evidence="1">
    <name type="scientific">Ixodes ricinus</name>
    <name type="common">Common tick</name>
    <name type="synonym">Acarus ricinus</name>
    <dbReference type="NCBI Taxonomy" id="34613"/>
    <lineage>
        <taxon>Eukaryota</taxon>
        <taxon>Metazoa</taxon>
        <taxon>Ecdysozoa</taxon>
        <taxon>Arthropoda</taxon>
        <taxon>Chelicerata</taxon>
        <taxon>Arachnida</taxon>
        <taxon>Acari</taxon>
        <taxon>Parasitiformes</taxon>
        <taxon>Ixodida</taxon>
        <taxon>Ixodoidea</taxon>
        <taxon>Ixodidae</taxon>
        <taxon>Ixodinae</taxon>
        <taxon>Ixodes</taxon>
    </lineage>
</organism>
<protein>
    <submittedName>
        <fullName evidence="1">Putative secreted protein</fullName>
    </submittedName>
</protein>
<evidence type="ECO:0000313" key="1">
    <source>
        <dbReference type="EMBL" id="MXU95778.1"/>
    </source>
</evidence>